<sequence>MMKPSRRQNNCHYGCAVEAALDVIGNKWKGVILFHLLSGTKRFNELRRLIPSITQRMLTLQLRELEKDEVVHREVYAQVPPRVDYSLTEYGAQLEPLLLALRDWGRRYMPEKTEFTQKAKP</sequence>
<comment type="caution">
    <text evidence="5">The sequence shown here is derived from an EMBL/GenBank/DDBJ whole genome shotgun (WGS) entry which is preliminary data.</text>
</comment>
<keyword evidence="6" id="KW-1185">Reference proteome</keyword>
<dbReference type="PROSITE" id="PS51118">
    <property type="entry name" value="HTH_HXLR"/>
    <property type="match status" value="1"/>
</dbReference>
<keyword evidence="1" id="KW-0805">Transcription regulation</keyword>
<reference evidence="5 6" key="1">
    <citation type="submission" date="2015-11" db="EMBL/GenBank/DDBJ databases">
        <title>Genomic analysis of 38 Legionella species identifies large and diverse effector repertoires.</title>
        <authorList>
            <person name="Burstein D."/>
            <person name="Amaro F."/>
            <person name="Zusman T."/>
            <person name="Lifshitz Z."/>
            <person name="Cohen O."/>
            <person name="Gilbert J.A."/>
            <person name="Pupko T."/>
            <person name="Shuman H.A."/>
            <person name="Segal G."/>
        </authorList>
    </citation>
    <scope>NUCLEOTIDE SEQUENCE [LARGE SCALE GENOMIC DNA]</scope>
    <source>
        <strain evidence="5 6">WA-270A-C2</strain>
    </source>
</reference>
<dbReference type="Pfam" id="PF01638">
    <property type="entry name" value="HxlR"/>
    <property type="match status" value="1"/>
</dbReference>
<dbReference type="InterPro" id="IPR002577">
    <property type="entry name" value="HTH_HxlR"/>
</dbReference>
<dbReference type="Proteomes" id="UP000054608">
    <property type="component" value="Unassembled WGS sequence"/>
</dbReference>
<dbReference type="STRING" id="458.Lrub_0592"/>
<feature type="domain" description="HTH hxlR-type" evidence="4">
    <location>
        <begin position="15"/>
        <end position="113"/>
    </location>
</feature>
<dbReference type="PANTHER" id="PTHR33204">
    <property type="entry name" value="TRANSCRIPTIONAL REGULATOR, MARR FAMILY"/>
    <property type="match status" value="1"/>
</dbReference>
<dbReference type="EMBL" id="LNYT01000006">
    <property type="protein sequence ID" value="KTD49493.1"/>
    <property type="molecule type" value="Genomic_DNA"/>
</dbReference>
<dbReference type="PANTHER" id="PTHR33204:SF33">
    <property type="entry name" value="TRANSCRIPTIONAL REGULATOR, MARR FAMILY"/>
    <property type="match status" value="1"/>
</dbReference>
<dbReference type="PATRIC" id="fig|458.5.peg.614"/>
<keyword evidence="2" id="KW-0238">DNA-binding</keyword>
<evidence type="ECO:0000256" key="1">
    <source>
        <dbReference type="ARBA" id="ARBA00023015"/>
    </source>
</evidence>
<dbReference type="Gene3D" id="1.10.10.10">
    <property type="entry name" value="Winged helix-like DNA-binding domain superfamily/Winged helix DNA-binding domain"/>
    <property type="match status" value="1"/>
</dbReference>
<evidence type="ECO:0000256" key="3">
    <source>
        <dbReference type="ARBA" id="ARBA00023163"/>
    </source>
</evidence>
<protein>
    <submittedName>
        <fullName evidence="5">Transcriptional regulator</fullName>
    </submittedName>
</protein>
<gene>
    <name evidence="5" type="primary">ytfH</name>
    <name evidence="5" type="ORF">Lrub_0592</name>
</gene>
<evidence type="ECO:0000313" key="5">
    <source>
        <dbReference type="EMBL" id="KTD49493.1"/>
    </source>
</evidence>
<dbReference type="SUPFAM" id="SSF46785">
    <property type="entry name" value="Winged helix' DNA-binding domain"/>
    <property type="match status" value="1"/>
</dbReference>
<dbReference type="InterPro" id="IPR036388">
    <property type="entry name" value="WH-like_DNA-bd_sf"/>
</dbReference>
<proteinExistence type="predicted"/>
<evidence type="ECO:0000259" key="4">
    <source>
        <dbReference type="PROSITE" id="PS51118"/>
    </source>
</evidence>
<dbReference type="GO" id="GO:0003677">
    <property type="term" value="F:DNA binding"/>
    <property type="evidence" value="ECO:0007669"/>
    <property type="project" value="UniProtKB-KW"/>
</dbReference>
<organism evidence="5 6">
    <name type="scientific">Legionella rubrilucens</name>
    <dbReference type="NCBI Taxonomy" id="458"/>
    <lineage>
        <taxon>Bacteria</taxon>
        <taxon>Pseudomonadati</taxon>
        <taxon>Pseudomonadota</taxon>
        <taxon>Gammaproteobacteria</taxon>
        <taxon>Legionellales</taxon>
        <taxon>Legionellaceae</taxon>
        <taxon>Legionella</taxon>
    </lineage>
</organism>
<evidence type="ECO:0000313" key="6">
    <source>
        <dbReference type="Proteomes" id="UP000054608"/>
    </source>
</evidence>
<dbReference type="OrthoDB" id="9807069at2"/>
<dbReference type="AlphaFoldDB" id="A0A0W0XY36"/>
<name>A0A0W0XY36_9GAMM</name>
<keyword evidence="3" id="KW-0804">Transcription</keyword>
<dbReference type="RefSeq" id="WP_133134078.1">
    <property type="nucleotide sequence ID" value="NZ_CAAAIN010000003.1"/>
</dbReference>
<accession>A0A0W0XY36</accession>
<evidence type="ECO:0000256" key="2">
    <source>
        <dbReference type="ARBA" id="ARBA00023125"/>
    </source>
</evidence>
<dbReference type="InterPro" id="IPR036390">
    <property type="entry name" value="WH_DNA-bd_sf"/>
</dbReference>